<accession>A0A067PPM7</accession>
<organism evidence="1 2">
    <name type="scientific">Jaapia argillacea MUCL 33604</name>
    <dbReference type="NCBI Taxonomy" id="933084"/>
    <lineage>
        <taxon>Eukaryota</taxon>
        <taxon>Fungi</taxon>
        <taxon>Dikarya</taxon>
        <taxon>Basidiomycota</taxon>
        <taxon>Agaricomycotina</taxon>
        <taxon>Agaricomycetes</taxon>
        <taxon>Agaricomycetidae</taxon>
        <taxon>Jaapiales</taxon>
        <taxon>Jaapiaceae</taxon>
        <taxon>Jaapia</taxon>
    </lineage>
</organism>
<sequence>MRPWCGGPTYFLSVSQSIYETELTPPILCYSSHIRDVGFAGRLCLTHVLWIQLNLHLRHTPCKYTIMHDDLQVSEQFVDETHAHWGEQQVALFWQLNPREKHEDDFTHLCAVVPLFSSPHASNVELLTIRSTLNSSIAIGIRCVYPHLFP</sequence>
<dbReference type="AlphaFoldDB" id="A0A067PPM7"/>
<evidence type="ECO:0000313" key="2">
    <source>
        <dbReference type="Proteomes" id="UP000027265"/>
    </source>
</evidence>
<reference evidence="2" key="1">
    <citation type="journal article" date="2014" name="Proc. Natl. Acad. Sci. U.S.A.">
        <title>Extensive sampling of basidiomycete genomes demonstrates inadequacy of the white-rot/brown-rot paradigm for wood decay fungi.</title>
        <authorList>
            <person name="Riley R."/>
            <person name="Salamov A.A."/>
            <person name="Brown D.W."/>
            <person name="Nagy L.G."/>
            <person name="Floudas D."/>
            <person name="Held B.W."/>
            <person name="Levasseur A."/>
            <person name="Lombard V."/>
            <person name="Morin E."/>
            <person name="Otillar R."/>
            <person name="Lindquist E.A."/>
            <person name="Sun H."/>
            <person name="LaButti K.M."/>
            <person name="Schmutz J."/>
            <person name="Jabbour D."/>
            <person name="Luo H."/>
            <person name="Baker S.E."/>
            <person name="Pisabarro A.G."/>
            <person name="Walton J.D."/>
            <person name="Blanchette R.A."/>
            <person name="Henrissat B."/>
            <person name="Martin F."/>
            <person name="Cullen D."/>
            <person name="Hibbett D.S."/>
            <person name="Grigoriev I.V."/>
        </authorList>
    </citation>
    <scope>NUCLEOTIDE SEQUENCE [LARGE SCALE GENOMIC DNA]</scope>
    <source>
        <strain evidence="2">MUCL 33604</strain>
    </source>
</reference>
<gene>
    <name evidence="1" type="ORF">JAAARDRAFT_300154</name>
</gene>
<dbReference type="EMBL" id="KL197721">
    <property type="protein sequence ID" value="KDQ56739.1"/>
    <property type="molecule type" value="Genomic_DNA"/>
</dbReference>
<protein>
    <submittedName>
        <fullName evidence="1">Uncharacterized protein</fullName>
    </submittedName>
</protein>
<keyword evidence="2" id="KW-1185">Reference proteome</keyword>
<name>A0A067PPM7_9AGAM</name>
<evidence type="ECO:0000313" key="1">
    <source>
        <dbReference type="EMBL" id="KDQ56739.1"/>
    </source>
</evidence>
<dbReference type="InParanoid" id="A0A067PPM7"/>
<dbReference type="HOGENOM" id="CLU_1740787_0_0_1"/>
<proteinExistence type="predicted"/>
<dbReference type="Proteomes" id="UP000027265">
    <property type="component" value="Unassembled WGS sequence"/>
</dbReference>